<dbReference type="InterPro" id="IPR001628">
    <property type="entry name" value="Znf_hrmn_rcpt"/>
</dbReference>
<evidence type="ECO:0000259" key="11">
    <source>
        <dbReference type="PROSITE" id="PS51843"/>
    </source>
</evidence>
<comment type="similarity">
    <text evidence="9">Belongs to the nuclear hormone receptor family.</text>
</comment>
<keyword evidence="1 9" id="KW-0479">Metal-binding</keyword>
<dbReference type="AlphaFoldDB" id="Q4RT97"/>
<dbReference type="PROSITE" id="PS51843">
    <property type="entry name" value="NR_LBD"/>
    <property type="match status" value="1"/>
</dbReference>
<dbReference type="Gene3D" id="1.10.565.10">
    <property type="entry name" value="Retinoid X Receptor"/>
    <property type="match status" value="1"/>
</dbReference>
<dbReference type="InterPro" id="IPR035500">
    <property type="entry name" value="NHR-like_dom_sf"/>
</dbReference>
<evidence type="ECO:0000256" key="3">
    <source>
        <dbReference type="ARBA" id="ARBA00022833"/>
    </source>
</evidence>
<comment type="caution">
    <text evidence="12">The sequence shown here is derived from an EMBL/GenBank/DDBJ whole genome shotgun (WGS) entry which is preliminary data.</text>
</comment>
<name>Q4RT97_TETNG</name>
<keyword evidence="5 9" id="KW-0238">DNA-binding</keyword>
<dbReference type="InterPro" id="IPR050200">
    <property type="entry name" value="Nuclear_hormone_rcpt_NR3"/>
</dbReference>
<feature type="non-terminal residue" evidence="12">
    <location>
        <position position="1"/>
    </location>
</feature>
<keyword evidence="6 9" id="KW-0804">Transcription</keyword>
<evidence type="ECO:0000259" key="10">
    <source>
        <dbReference type="PROSITE" id="PS51030"/>
    </source>
</evidence>
<keyword evidence="4 9" id="KW-0805">Transcription regulation</keyword>
<dbReference type="OrthoDB" id="10032732at2759"/>
<evidence type="ECO:0000256" key="9">
    <source>
        <dbReference type="RuleBase" id="RU004334"/>
    </source>
</evidence>
<keyword evidence="3 9" id="KW-0862">Zinc</keyword>
<feature type="non-terminal residue" evidence="12">
    <location>
        <position position="341"/>
    </location>
</feature>
<reference evidence="12" key="1">
    <citation type="journal article" date="2004" name="Nature">
        <title>Genome duplication in the teleost fish Tetraodon nigroviridis reveals the early vertebrate proto-karyotype.</title>
        <authorList>
            <person name="Jaillon O."/>
            <person name="Aury J.-M."/>
            <person name="Brunet F."/>
            <person name="Petit J.-L."/>
            <person name="Stange-Thomann N."/>
            <person name="Mauceli E."/>
            <person name="Bouneau L."/>
            <person name="Fischer C."/>
            <person name="Ozouf-Costaz C."/>
            <person name="Bernot A."/>
            <person name="Nicaud S."/>
            <person name="Jaffe D."/>
            <person name="Fisher S."/>
            <person name="Lutfalla G."/>
            <person name="Dossat C."/>
            <person name="Segurens B."/>
            <person name="Dasilva C."/>
            <person name="Salanoubat M."/>
            <person name="Levy M."/>
            <person name="Boudet N."/>
            <person name="Castellano S."/>
            <person name="Anthouard V."/>
            <person name="Jubin C."/>
            <person name="Castelli V."/>
            <person name="Katinka M."/>
            <person name="Vacherie B."/>
            <person name="Biemont C."/>
            <person name="Skalli Z."/>
            <person name="Cattolico L."/>
            <person name="Poulain J."/>
            <person name="De Berardinis V."/>
            <person name="Cruaud C."/>
            <person name="Duprat S."/>
            <person name="Brottier P."/>
            <person name="Coutanceau J.-P."/>
            <person name="Gouzy J."/>
            <person name="Parra G."/>
            <person name="Lardier G."/>
            <person name="Chapple C."/>
            <person name="McKernan K.J."/>
            <person name="McEwan P."/>
            <person name="Bosak S."/>
            <person name="Kellis M."/>
            <person name="Volff J.-N."/>
            <person name="Guigo R."/>
            <person name="Zody M.C."/>
            <person name="Mesirov J."/>
            <person name="Lindblad-Toh K."/>
            <person name="Birren B."/>
            <person name="Nusbaum C."/>
            <person name="Kahn D."/>
            <person name="Robinson-Rechavi M."/>
            <person name="Laudet V."/>
            <person name="Schachter V."/>
            <person name="Quetier F."/>
            <person name="Saurin W."/>
            <person name="Scarpelli C."/>
            <person name="Wincker P."/>
            <person name="Lander E.S."/>
            <person name="Weissenbach J."/>
            <person name="Roest Crollius H."/>
        </authorList>
    </citation>
    <scope>NUCLEOTIDE SEQUENCE [LARGE SCALE GENOMIC DNA]</scope>
</reference>
<accession>Q4RT97</accession>
<comment type="subcellular location">
    <subcellularLocation>
        <location evidence="9">Nucleus</location>
    </subcellularLocation>
</comment>
<dbReference type="PRINTS" id="PR00047">
    <property type="entry name" value="STROIDFINGER"/>
</dbReference>
<organism evidence="12">
    <name type="scientific">Tetraodon nigroviridis</name>
    <name type="common">Spotted green pufferfish</name>
    <name type="synonym">Chelonodon nigroviridis</name>
    <dbReference type="NCBI Taxonomy" id="99883"/>
    <lineage>
        <taxon>Eukaryota</taxon>
        <taxon>Metazoa</taxon>
        <taxon>Chordata</taxon>
        <taxon>Craniata</taxon>
        <taxon>Vertebrata</taxon>
        <taxon>Euteleostomi</taxon>
        <taxon>Actinopterygii</taxon>
        <taxon>Neopterygii</taxon>
        <taxon>Teleostei</taxon>
        <taxon>Neoteleostei</taxon>
        <taxon>Acanthomorphata</taxon>
        <taxon>Eupercaria</taxon>
        <taxon>Tetraodontiformes</taxon>
        <taxon>Tetradontoidea</taxon>
        <taxon>Tetraodontidae</taxon>
        <taxon>Tetraodon</taxon>
    </lineage>
</organism>
<dbReference type="PROSITE" id="PS00031">
    <property type="entry name" value="NUCLEAR_REC_DBD_1"/>
    <property type="match status" value="1"/>
</dbReference>
<evidence type="ECO:0000256" key="2">
    <source>
        <dbReference type="ARBA" id="ARBA00022771"/>
    </source>
</evidence>
<keyword evidence="2 9" id="KW-0863">Zinc-finger</keyword>
<dbReference type="InterPro" id="IPR013088">
    <property type="entry name" value="Znf_NHR/GATA"/>
</dbReference>
<dbReference type="GO" id="GO:0033993">
    <property type="term" value="P:response to lipid"/>
    <property type="evidence" value="ECO:0007669"/>
    <property type="project" value="UniProtKB-ARBA"/>
</dbReference>
<dbReference type="Pfam" id="PF00105">
    <property type="entry name" value="zf-C4"/>
    <property type="match status" value="1"/>
</dbReference>
<feature type="domain" description="Nuclear receptor" evidence="10">
    <location>
        <begin position="5"/>
        <end position="80"/>
    </location>
</feature>
<keyword evidence="8 9" id="KW-0539">Nucleus</keyword>
<dbReference type="GO" id="GO:0042562">
    <property type="term" value="F:hormone binding"/>
    <property type="evidence" value="ECO:0007669"/>
    <property type="project" value="UniProtKB-ARBA"/>
</dbReference>
<evidence type="ECO:0000256" key="1">
    <source>
        <dbReference type="ARBA" id="ARBA00022723"/>
    </source>
</evidence>
<dbReference type="SMART" id="SM00399">
    <property type="entry name" value="ZnF_C4"/>
    <property type="match status" value="1"/>
</dbReference>
<dbReference type="CDD" id="cd07173">
    <property type="entry name" value="NR_DBD_AR"/>
    <property type="match status" value="1"/>
</dbReference>
<gene>
    <name evidence="12" type="ORF">GSTENG00029350001</name>
</gene>
<dbReference type="EMBL" id="CAAE01014998">
    <property type="protein sequence ID" value="CAG08385.1"/>
    <property type="molecule type" value="Genomic_DNA"/>
</dbReference>
<dbReference type="PANTHER" id="PTHR48092">
    <property type="entry name" value="KNIRPS-RELATED PROTEIN-RELATED"/>
    <property type="match status" value="1"/>
</dbReference>
<dbReference type="GO" id="GO:0008270">
    <property type="term" value="F:zinc ion binding"/>
    <property type="evidence" value="ECO:0007669"/>
    <property type="project" value="UniProtKB-KW"/>
</dbReference>
<dbReference type="Pfam" id="PF00104">
    <property type="entry name" value="Hormone_recep"/>
    <property type="match status" value="1"/>
</dbReference>
<sequence>YLSERRVCMVCGDDASGCHYGAVTCGSCKVFFKRAAAGKQNHLCASRNDCTIDKLRRKNCASCRLKRCFMSGMSLKAATRALVVAIPPALSSFHSLLSVLQTIEPTVVNAGHDHSQPDSPTLLLTSLNELGERQLVSVVRWAKALPGFRDLHVDDQMSVIQLSWMGVMVFALGWRSYTLTNCSLLYFAPDLVFNDERMQLSSMYEHCVRMKLLSQRFYMLKVTEEEFLCMKALVLFSIMPVEGSRSQRCFDELRTSYIKELDRLASHYGETTRRQRLFQLTQLLDYLQSVVRKLHQFTYDLFIQAQALQTQVNFPEMIAEIVSVHVPKILSGVVKPILFHA</sequence>
<protein>
    <submittedName>
        <fullName evidence="12">(spotted green pufferfish) hypothetical protein</fullName>
    </submittedName>
</protein>
<evidence type="ECO:0000256" key="8">
    <source>
        <dbReference type="ARBA" id="ARBA00023242"/>
    </source>
</evidence>
<dbReference type="SMART" id="SM00430">
    <property type="entry name" value="HOLI"/>
    <property type="match status" value="1"/>
</dbReference>
<proteinExistence type="inferred from homology"/>
<keyword evidence="7 9" id="KW-0675">Receptor</keyword>
<dbReference type="Gene3D" id="3.30.50.10">
    <property type="entry name" value="Erythroid Transcription Factor GATA-1, subunit A"/>
    <property type="match status" value="1"/>
</dbReference>
<evidence type="ECO:0000256" key="7">
    <source>
        <dbReference type="ARBA" id="ARBA00023170"/>
    </source>
</evidence>
<dbReference type="SUPFAM" id="SSF57716">
    <property type="entry name" value="Glucocorticoid receptor-like (DNA-binding domain)"/>
    <property type="match status" value="1"/>
</dbReference>
<evidence type="ECO:0000256" key="6">
    <source>
        <dbReference type="ARBA" id="ARBA00023163"/>
    </source>
</evidence>
<dbReference type="SUPFAM" id="SSF48508">
    <property type="entry name" value="Nuclear receptor ligand-binding domain"/>
    <property type="match status" value="1"/>
</dbReference>
<evidence type="ECO:0000256" key="5">
    <source>
        <dbReference type="ARBA" id="ARBA00023125"/>
    </source>
</evidence>
<dbReference type="GO" id="GO:0003700">
    <property type="term" value="F:DNA-binding transcription factor activity"/>
    <property type="evidence" value="ECO:0007669"/>
    <property type="project" value="InterPro"/>
</dbReference>
<dbReference type="InterPro" id="IPR001723">
    <property type="entry name" value="Nuclear_hrmn_rcpt"/>
</dbReference>
<evidence type="ECO:0000313" key="12">
    <source>
        <dbReference type="EMBL" id="CAG08385.1"/>
    </source>
</evidence>
<dbReference type="KEGG" id="tng:GSTEN00029350G001"/>
<dbReference type="PRINTS" id="PR00398">
    <property type="entry name" value="STRDHORMONER"/>
</dbReference>
<feature type="domain" description="NR LBD" evidence="11">
    <location>
        <begin position="88"/>
        <end position="320"/>
    </location>
</feature>
<dbReference type="GO" id="GO:0005634">
    <property type="term" value="C:nucleus"/>
    <property type="evidence" value="ECO:0007669"/>
    <property type="project" value="UniProtKB-SubCell"/>
</dbReference>
<dbReference type="GO" id="GO:0043565">
    <property type="term" value="F:sequence-specific DNA binding"/>
    <property type="evidence" value="ECO:0007669"/>
    <property type="project" value="InterPro"/>
</dbReference>
<dbReference type="PROSITE" id="PS51030">
    <property type="entry name" value="NUCLEAR_REC_DBD_2"/>
    <property type="match status" value="1"/>
</dbReference>
<reference evidence="12" key="2">
    <citation type="submission" date="2004-02" db="EMBL/GenBank/DDBJ databases">
        <authorList>
            <consortium name="Genoscope"/>
            <consortium name="Whitehead Institute Centre for Genome Research"/>
        </authorList>
    </citation>
    <scope>NUCLEOTIDE SEQUENCE</scope>
</reference>
<dbReference type="InterPro" id="IPR000536">
    <property type="entry name" value="Nucl_hrmn_rcpt_lig-bd"/>
</dbReference>
<evidence type="ECO:0000256" key="4">
    <source>
        <dbReference type="ARBA" id="ARBA00023015"/>
    </source>
</evidence>